<dbReference type="EMBL" id="UINC01051429">
    <property type="protein sequence ID" value="SVB65580.1"/>
    <property type="molecule type" value="Genomic_DNA"/>
</dbReference>
<keyword evidence="7" id="KW-0812">Transmembrane</keyword>
<evidence type="ECO:0000256" key="1">
    <source>
        <dbReference type="ARBA" id="ARBA00022553"/>
    </source>
</evidence>
<feature type="transmembrane region" description="Helical" evidence="7">
    <location>
        <begin position="111"/>
        <end position="131"/>
    </location>
</feature>
<dbReference type="InterPro" id="IPR036097">
    <property type="entry name" value="HisK_dim/P_sf"/>
</dbReference>
<dbReference type="InterPro" id="IPR036890">
    <property type="entry name" value="HATPase_C_sf"/>
</dbReference>
<feature type="non-terminal residue" evidence="9">
    <location>
        <position position="1"/>
    </location>
</feature>
<dbReference type="Pfam" id="PF00512">
    <property type="entry name" value="HisKA"/>
    <property type="match status" value="1"/>
</dbReference>
<dbReference type="Pfam" id="PF02518">
    <property type="entry name" value="HATPase_c"/>
    <property type="match status" value="1"/>
</dbReference>
<keyword evidence="7" id="KW-0472">Membrane</keyword>
<dbReference type="Gene3D" id="1.10.287.130">
    <property type="match status" value="1"/>
</dbReference>
<dbReference type="InterPro" id="IPR005467">
    <property type="entry name" value="His_kinase_dom"/>
</dbReference>
<keyword evidence="5" id="KW-0067">ATP-binding</keyword>
<protein>
    <recommendedName>
        <fullName evidence="8">Histidine kinase domain-containing protein</fullName>
    </recommendedName>
</protein>
<sequence>VKSLAYEEKKKIEIWAYATNHMVNISDDGDFSLAIKVMESNENIPIILADENDSILNHRNLKPLKEITDEYLYKQLKIMKEQNEPIEIQVFEGYKQLLYYKDSILLTRLKYYPMFQLLLISLFMFIAYIAFSSARKAEQNQVWVGMAKETAHQIGTPLSSLLAWIELLKSKKETKDMVKEMQKDIIRLETITDRFSKIGSRPALEKTDIVGLISDATSYLKSRLPKKGQLSTTYKKSPIIIPISGVLINWVIENICKNSVDAMKGTGVITIQIIEEVNDVKINISDSGKGIEKKIFNSIFKPGVTTKKRGWGLGLSLSKRIVEDYH</sequence>
<feature type="domain" description="Histidine kinase" evidence="8">
    <location>
        <begin position="149"/>
        <end position="326"/>
    </location>
</feature>
<dbReference type="SUPFAM" id="SSF47384">
    <property type="entry name" value="Homodimeric domain of signal transducing histidine kinase"/>
    <property type="match status" value="1"/>
</dbReference>
<dbReference type="PANTHER" id="PTHR43065:SF10">
    <property type="entry name" value="PEROXIDE STRESS-ACTIVATED HISTIDINE KINASE MAK3"/>
    <property type="match status" value="1"/>
</dbReference>
<name>A0A382FRF2_9ZZZZ</name>
<dbReference type="GO" id="GO:0005524">
    <property type="term" value="F:ATP binding"/>
    <property type="evidence" value="ECO:0007669"/>
    <property type="project" value="UniProtKB-KW"/>
</dbReference>
<keyword evidence="2" id="KW-0808">Transferase</keyword>
<evidence type="ECO:0000256" key="5">
    <source>
        <dbReference type="ARBA" id="ARBA00022840"/>
    </source>
</evidence>
<reference evidence="9" key="1">
    <citation type="submission" date="2018-05" db="EMBL/GenBank/DDBJ databases">
        <authorList>
            <person name="Lanie J.A."/>
            <person name="Ng W.-L."/>
            <person name="Kazmierczak K.M."/>
            <person name="Andrzejewski T.M."/>
            <person name="Davidsen T.M."/>
            <person name="Wayne K.J."/>
            <person name="Tettelin H."/>
            <person name="Glass J.I."/>
            <person name="Rusch D."/>
            <person name="Podicherti R."/>
            <person name="Tsui H.-C.T."/>
            <person name="Winkler M.E."/>
        </authorList>
    </citation>
    <scope>NUCLEOTIDE SEQUENCE</scope>
</reference>
<keyword evidence="1" id="KW-0597">Phosphoprotein</keyword>
<evidence type="ECO:0000256" key="7">
    <source>
        <dbReference type="SAM" id="Phobius"/>
    </source>
</evidence>
<proteinExistence type="predicted"/>
<evidence type="ECO:0000256" key="3">
    <source>
        <dbReference type="ARBA" id="ARBA00022741"/>
    </source>
</evidence>
<evidence type="ECO:0000256" key="6">
    <source>
        <dbReference type="ARBA" id="ARBA00023012"/>
    </source>
</evidence>
<dbReference type="InterPro" id="IPR003594">
    <property type="entry name" value="HATPase_dom"/>
</dbReference>
<keyword evidence="6" id="KW-0902">Two-component regulatory system</keyword>
<dbReference type="CDD" id="cd00082">
    <property type="entry name" value="HisKA"/>
    <property type="match status" value="1"/>
</dbReference>
<evidence type="ECO:0000259" key="8">
    <source>
        <dbReference type="PROSITE" id="PS50109"/>
    </source>
</evidence>
<feature type="non-terminal residue" evidence="9">
    <location>
        <position position="326"/>
    </location>
</feature>
<keyword evidence="7" id="KW-1133">Transmembrane helix</keyword>
<keyword evidence="3" id="KW-0547">Nucleotide-binding</keyword>
<organism evidence="9">
    <name type="scientific">marine metagenome</name>
    <dbReference type="NCBI Taxonomy" id="408172"/>
    <lineage>
        <taxon>unclassified sequences</taxon>
        <taxon>metagenomes</taxon>
        <taxon>ecological metagenomes</taxon>
    </lineage>
</organism>
<dbReference type="InterPro" id="IPR003661">
    <property type="entry name" value="HisK_dim/P_dom"/>
</dbReference>
<gene>
    <name evidence="9" type="ORF">METZ01_LOCUS218434</name>
</gene>
<dbReference type="PRINTS" id="PR00344">
    <property type="entry name" value="BCTRLSENSOR"/>
</dbReference>
<evidence type="ECO:0000256" key="4">
    <source>
        <dbReference type="ARBA" id="ARBA00022777"/>
    </source>
</evidence>
<dbReference type="SUPFAM" id="SSF55874">
    <property type="entry name" value="ATPase domain of HSP90 chaperone/DNA topoisomerase II/histidine kinase"/>
    <property type="match status" value="1"/>
</dbReference>
<accession>A0A382FRF2</accession>
<dbReference type="SMART" id="SM00387">
    <property type="entry name" value="HATPase_c"/>
    <property type="match status" value="1"/>
</dbReference>
<keyword evidence="4" id="KW-0418">Kinase</keyword>
<evidence type="ECO:0000256" key="2">
    <source>
        <dbReference type="ARBA" id="ARBA00022679"/>
    </source>
</evidence>
<dbReference type="GO" id="GO:0000155">
    <property type="term" value="F:phosphorelay sensor kinase activity"/>
    <property type="evidence" value="ECO:0007669"/>
    <property type="project" value="InterPro"/>
</dbReference>
<dbReference type="PANTHER" id="PTHR43065">
    <property type="entry name" value="SENSOR HISTIDINE KINASE"/>
    <property type="match status" value="1"/>
</dbReference>
<dbReference type="InterPro" id="IPR004358">
    <property type="entry name" value="Sig_transdc_His_kin-like_C"/>
</dbReference>
<dbReference type="AlphaFoldDB" id="A0A382FRF2"/>
<dbReference type="Gene3D" id="3.30.565.10">
    <property type="entry name" value="Histidine kinase-like ATPase, C-terminal domain"/>
    <property type="match status" value="1"/>
</dbReference>
<dbReference type="PROSITE" id="PS50109">
    <property type="entry name" value="HIS_KIN"/>
    <property type="match status" value="1"/>
</dbReference>
<evidence type="ECO:0000313" key="9">
    <source>
        <dbReference type="EMBL" id="SVB65580.1"/>
    </source>
</evidence>